<keyword evidence="1" id="KW-0175">Coiled coil</keyword>
<feature type="domain" description="M23ase beta-sheet core" evidence="3">
    <location>
        <begin position="197"/>
        <end position="292"/>
    </location>
</feature>
<accession>A0A9D2KQM9</accession>
<dbReference type="CDD" id="cd12797">
    <property type="entry name" value="M23_peptidase"/>
    <property type="match status" value="1"/>
</dbReference>
<reference evidence="4" key="2">
    <citation type="submission" date="2021-04" db="EMBL/GenBank/DDBJ databases">
        <authorList>
            <person name="Gilroy R."/>
        </authorList>
    </citation>
    <scope>NUCLEOTIDE SEQUENCE</scope>
    <source>
        <strain evidence="4">5032</strain>
    </source>
</reference>
<dbReference type="GO" id="GO:0004222">
    <property type="term" value="F:metalloendopeptidase activity"/>
    <property type="evidence" value="ECO:0007669"/>
    <property type="project" value="TreeGrafter"/>
</dbReference>
<dbReference type="SUPFAM" id="SSF51261">
    <property type="entry name" value="Duplicated hybrid motif"/>
    <property type="match status" value="1"/>
</dbReference>
<sequence>MLLGKYHIVIFREGRSGSRNLRLRGWFGFVSGILVLALVACNVWLWREWLQSRHLEDSLANTERRLEDQRRQLSILGGKLGEVTQDLQRVRNFDSKLRIMMNMEQDPAEVGDEQIGSFAHSYLPMHRQELAARKMQEFLDSLSDAVRLEEVRQQDLLHALRDNRDALSSMPSIWPVVGFVSSGFGARSAPFGGGRRQFHKGLDISNRIGTPIMVTAQGTVLKAGHDGAYGLSVEVNHGGGIVTKYAHMQRFTVQPGQYVKRGEVIGYIGMTGRTTGPHLHYEVLLNGVPINPMRYILE</sequence>
<dbReference type="PANTHER" id="PTHR21666">
    <property type="entry name" value="PEPTIDASE-RELATED"/>
    <property type="match status" value="1"/>
</dbReference>
<dbReference type="PANTHER" id="PTHR21666:SF270">
    <property type="entry name" value="MUREIN HYDROLASE ACTIVATOR ENVC"/>
    <property type="match status" value="1"/>
</dbReference>
<dbReference type="InterPro" id="IPR050570">
    <property type="entry name" value="Cell_wall_metabolism_enzyme"/>
</dbReference>
<comment type="caution">
    <text evidence="4">The sequence shown here is derived from an EMBL/GenBank/DDBJ whole genome shotgun (WGS) entry which is preliminary data.</text>
</comment>
<evidence type="ECO:0000256" key="2">
    <source>
        <dbReference type="SAM" id="Phobius"/>
    </source>
</evidence>
<dbReference type="Gene3D" id="2.70.70.10">
    <property type="entry name" value="Glucose Permease (Domain IIA)"/>
    <property type="match status" value="1"/>
</dbReference>
<keyword evidence="2" id="KW-0812">Transmembrane</keyword>
<evidence type="ECO:0000259" key="3">
    <source>
        <dbReference type="Pfam" id="PF01551"/>
    </source>
</evidence>
<protein>
    <submittedName>
        <fullName evidence="4">M23 family metallopeptidase</fullName>
    </submittedName>
</protein>
<evidence type="ECO:0000313" key="5">
    <source>
        <dbReference type="Proteomes" id="UP000823821"/>
    </source>
</evidence>
<dbReference type="Pfam" id="PF01551">
    <property type="entry name" value="Peptidase_M23"/>
    <property type="match status" value="1"/>
</dbReference>
<reference evidence="4" key="1">
    <citation type="journal article" date="2021" name="PeerJ">
        <title>Extensive microbial diversity within the chicken gut microbiome revealed by metagenomics and culture.</title>
        <authorList>
            <person name="Gilroy R."/>
            <person name="Ravi A."/>
            <person name="Getino M."/>
            <person name="Pursley I."/>
            <person name="Horton D.L."/>
            <person name="Alikhan N.F."/>
            <person name="Baker D."/>
            <person name="Gharbi K."/>
            <person name="Hall N."/>
            <person name="Watson M."/>
            <person name="Adriaenssens E.M."/>
            <person name="Foster-Nyarko E."/>
            <person name="Jarju S."/>
            <person name="Secka A."/>
            <person name="Antonio M."/>
            <person name="Oren A."/>
            <person name="Chaudhuri R.R."/>
            <person name="La Ragione R."/>
            <person name="Hildebrand F."/>
            <person name="Pallen M.J."/>
        </authorList>
    </citation>
    <scope>NUCLEOTIDE SEQUENCE</scope>
    <source>
        <strain evidence="4">5032</strain>
    </source>
</reference>
<dbReference type="EMBL" id="DWZD01000003">
    <property type="protein sequence ID" value="HJA77970.1"/>
    <property type="molecule type" value="Genomic_DNA"/>
</dbReference>
<evidence type="ECO:0000256" key="1">
    <source>
        <dbReference type="SAM" id="Coils"/>
    </source>
</evidence>
<keyword evidence="2" id="KW-0472">Membrane</keyword>
<proteinExistence type="predicted"/>
<evidence type="ECO:0000313" key="4">
    <source>
        <dbReference type="EMBL" id="HJA77970.1"/>
    </source>
</evidence>
<keyword evidence="2" id="KW-1133">Transmembrane helix</keyword>
<feature type="coiled-coil region" evidence="1">
    <location>
        <begin position="52"/>
        <end position="79"/>
    </location>
</feature>
<gene>
    <name evidence="4" type="ORF">H9784_00125</name>
</gene>
<dbReference type="AlphaFoldDB" id="A0A9D2KQM9"/>
<dbReference type="FunFam" id="2.70.70.10:FF:000006">
    <property type="entry name" value="M23 family peptidase"/>
    <property type="match status" value="1"/>
</dbReference>
<name>A0A9D2KQM9_9BACT</name>
<dbReference type="InterPro" id="IPR011055">
    <property type="entry name" value="Dup_hybrid_motif"/>
</dbReference>
<feature type="transmembrane region" description="Helical" evidence="2">
    <location>
        <begin position="26"/>
        <end position="46"/>
    </location>
</feature>
<organism evidence="4 5">
    <name type="scientific">Candidatus Desulfovibrio intestinavium</name>
    <dbReference type="NCBI Taxonomy" id="2838534"/>
    <lineage>
        <taxon>Bacteria</taxon>
        <taxon>Pseudomonadati</taxon>
        <taxon>Thermodesulfobacteriota</taxon>
        <taxon>Desulfovibrionia</taxon>
        <taxon>Desulfovibrionales</taxon>
        <taxon>Desulfovibrionaceae</taxon>
        <taxon>Desulfovibrio</taxon>
    </lineage>
</organism>
<dbReference type="InterPro" id="IPR016047">
    <property type="entry name" value="M23ase_b-sheet_dom"/>
</dbReference>
<dbReference type="Proteomes" id="UP000823821">
    <property type="component" value="Unassembled WGS sequence"/>
</dbReference>